<gene>
    <name evidence="2" type="ORF">J2X05_002329</name>
</gene>
<sequence>MYKTTSFKKKVLTTAIASAVVAGGFSGLAYAQGDVVEEVTVTGIRASLERSMDTKRNSAGVV</sequence>
<reference evidence="2 3" key="1">
    <citation type="submission" date="2023-07" db="EMBL/GenBank/DDBJ databases">
        <title>Sorghum-associated microbial communities from plants grown in Nebraska, USA.</title>
        <authorList>
            <person name="Schachtman D."/>
        </authorList>
    </citation>
    <scope>NUCLEOTIDE SEQUENCE [LARGE SCALE GENOMIC DNA]</scope>
    <source>
        <strain evidence="2 3">BE190</strain>
    </source>
</reference>
<feature type="chain" id="PRO_5045056238" evidence="1">
    <location>
        <begin position="32"/>
        <end position="62"/>
    </location>
</feature>
<keyword evidence="3" id="KW-1185">Reference proteome</keyword>
<feature type="non-terminal residue" evidence="2">
    <location>
        <position position="62"/>
    </location>
</feature>
<comment type="caution">
    <text evidence="2">The sequence shown here is derived from an EMBL/GenBank/DDBJ whole genome shotgun (WGS) entry which is preliminary data.</text>
</comment>
<dbReference type="Proteomes" id="UP001253595">
    <property type="component" value="Unassembled WGS sequence"/>
</dbReference>
<accession>A0ABU1UYY1</accession>
<evidence type="ECO:0000256" key="1">
    <source>
        <dbReference type="SAM" id="SignalP"/>
    </source>
</evidence>
<evidence type="ECO:0000313" key="3">
    <source>
        <dbReference type="Proteomes" id="UP001253595"/>
    </source>
</evidence>
<dbReference type="RefSeq" id="WP_310072522.1">
    <property type="nucleotide sequence ID" value="NZ_JAVDVX010000003.1"/>
</dbReference>
<organism evidence="2 3">
    <name type="scientific">Cellvibrio fibrivorans</name>
    <dbReference type="NCBI Taxonomy" id="126350"/>
    <lineage>
        <taxon>Bacteria</taxon>
        <taxon>Pseudomonadati</taxon>
        <taxon>Pseudomonadota</taxon>
        <taxon>Gammaproteobacteria</taxon>
        <taxon>Cellvibrionales</taxon>
        <taxon>Cellvibrionaceae</taxon>
        <taxon>Cellvibrio</taxon>
    </lineage>
</organism>
<feature type="signal peptide" evidence="1">
    <location>
        <begin position="1"/>
        <end position="31"/>
    </location>
</feature>
<protein>
    <submittedName>
        <fullName evidence="2">Secreted protein</fullName>
    </submittedName>
</protein>
<evidence type="ECO:0000313" key="2">
    <source>
        <dbReference type="EMBL" id="MDR7090307.1"/>
    </source>
</evidence>
<proteinExistence type="predicted"/>
<name>A0ABU1UYY1_9GAMM</name>
<keyword evidence="1" id="KW-0732">Signal</keyword>
<dbReference type="EMBL" id="JAVDVX010000003">
    <property type="protein sequence ID" value="MDR7090307.1"/>
    <property type="molecule type" value="Genomic_DNA"/>
</dbReference>